<feature type="region of interest" description="Disordered" evidence="1">
    <location>
        <begin position="1"/>
        <end position="30"/>
    </location>
</feature>
<accession>A0A392TWF6</accession>
<dbReference type="AlphaFoldDB" id="A0A392TWF6"/>
<comment type="caution">
    <text evidence="2">The sequence shown here is derived from an EMBL/GenBank/DDBJ whole genome shotgun (WGS) entry which is preliminary data.</text>
</comment>
<name>A0A392TWF6_9FABA</name>
<reference evidence="2 3" key="1">
    <citation type="journal article" date="2018" name="Front. Plant Sci.">
        <title>Red Clover (Trifolium pratense) and Zigzag Clover (T. medium) - A Picture of Genomic Similarities and Differences.</title>
        <authorList>
            <person name="Dluhosova J."/>
            <person name="Istvanek J."/>
            <person name="Nedelnik J."/>
            <person name="Repkova J."/>
        </authorList>
    </citation>
    <scope>NUCLEOTIDE SEQUENCE [LARGE SCALE GENOMIC DNA]</scope>
    <source>
        <strain evidence="3">cv. 10/8</strain>
        <tissue evidence="2">Leaf</tissue>
    </source>
</reference>
<sequence length="44" mass="4375">MSPDREGAGGARRSGGGAALHGGVRSGDGSETAAEMFLLLFLVL</sequence>
<dbReference type="Proteomes" id="UP000265520">
    <property type="component" value="Unassembled WGS sequence"/>
</dbReference>
<proteinExistence type="predicted"/>
<evidence type="ECO:0000256" key="1">
    <source>
        <dbReference type="SAM" id="MobiDB-lite"/>
    </source>
</evidence>
<organism evidence="2 3">
    <name type="scientific">Trifolium medium</name>
    <dbReference type="NCBI Taxonomy" id="97028"/>
    <lineage>
        <taxon>Eukaryota</taxon>
        <taxon>Viridiplantae</taxon>
        <taxon>Streptophyta</taxon>
        <taxon>Embryophyta</taxon>
        <taxon>Tracheophyta</taxon>
        <taxon>Spermatophyta</taxon>
        <taxon>Magnoliopsida</taxon>
        <taxon>eudicotyledons</taxon>
        <taxon>Gunneridae</taxon>
        <taxon>Pentapetalae</taxon>
        <taxon>rosids</taxon>
        <taxon>fabids</taxon>
        <taxon>Fabales</taxon>
        <taxon>Fabaceae</taxon>
        <taxon>Papilionoideae</taxon>
        <taxon>50 kb inversion clade</taxon>
        <taxon>NPAAA clade</taxon>
        <taxon>Hologalegina</taxon>
        <taxon>IRL clade</taxon>
        <taxon>Trifolieae</taxon>
        <taxon>Trifolium</taxon>
    </lineage>
</organism>
<protein>
    <submittedName>
        <fullName evidence="2">Uncharacterized protein</fullName>
    </submittedName>
</protein>
<evidence type="ECO:0000313" key="3">
    <source>
        <dbReference type="Proteomes" id="UP000265520"/>
    </source>
</evidence>
<dbReference type="EMBL" id="LXQA010659450">
    <property type="protein sequence ID" value="MCI64600.1"/>
    <property type="molecule type" value="Genomic_DNA"/>
</dbReference>
<evidence type="ECO:0000313" key="2">
    <source>
        <dbReference type="EMBL" id="MCI64600.1"/>
    </source>
</evidence>
<feature type="compositionally biased region" description="Gly residues" evidence="1">
    <location>
        <begin position="8"/>
        <end position="26"/>
    </location>
</feature>
<keyword evidence="3" id="KW-1185">Reference proteome</keyword>